<feature type="region of interest" description="Disordered" evidence="1">
    <location>
        <begin position="120"/>
        <end position="144"/>
    </location>
</feature>
<evidence type="ECO:0000313" key="3">
    <source>
        <dbReference type="Proteomes" id="UP000479710"/>
    </source>
</evidence>
<name>A0A6G1D6A1_9ORYZ</name>
<dbReference type="Proteomes" id="UP000479710">
    <property type="component" value="Unassembled WGS sequence"/>
</dbReference>
<accession>A0A6G1D6A1</accession>
<feature type="compositionally biased region" description="Basic and acidic residues" evidence="1">
    <location>
        <begin position="18"/>
        <end position="29"/>
    </location>
</feature>
<organism evidence="2 3">
    <name type="scientific">Oryza meyeriana var. granulata</name>
    <dbReference type="NCBI Taxonomy" id="110450"/>
    <lineage>
        <taxon>Eukaryota</taxon>
        <taxon>Viridiplantae</taxon>
        <taxon>Streptophyta</taxon>
        <taxon>Embryophyta</taxon>
        <taxon>Tracheophyta</taxon>
        <taxon>Spermatophyta</taxon>
        <taxon>Magnoliopsida</taxon>
        <taxon>Liliopsida</taxon>
        <taxon>Poales</taxon>
        <taxon>Poaceae</taxon>
        <taxon>BOP clade</taxon>
        <taxon>Oryzoideae</taxon>
        <taxon>Oryzeae</taxon>
        <taxon>Oryzinae</taxon>
        <taxon>Oryza</taxon>
        <taxon>Oryza meyeriana</taxon>
    </lineage>
</organism>
<evidence type="ECO:0000256" key="1">
    <source>
        <dbReference type="SAM" id="MobiDB-lite"/>
    </source>
</evidence>
<feature type="region of interest" description="Disordered" evidence="1">
    <location>
        <begin position="1"/>
        <end position="30"/>
    </location>
</feature>
<evidence type="ECO:0000313" key="2">
    <source>
        <dbReference type="EMBL" id="KAF0908268.1"/>
    </source>
</evidence>
<dbReference type="EMBL" id="SPHZ02000007">
    <property type="protein sequence ID" value="KAF0908268.1"/>
    <property type="molecule type" value="Genomic_DNA"/>
</dbReference>
<protein>
    <submittedName>
        <fullName evidence="2">Uncharacterized protein</fullName>
    </submittedName>
</protein>
<reference evidence="2 3" key="1">
    <citation type="submission" date="2019-11" db="EMBL/GenBank/DDBJ databases">
        <title>Whole genome sequence of Oryza granulata.</title>
        <authorList>
            <person name="Li W."/>
        </authorList>
    </citation>
    <scope>NUCLEOTIDE SEQUENCE [LARGE SCALE GENOMIC DNA]</scope>
    <source>
        <strain evidence="3">cv. Menghai</strain>
        <tissue evidence="2">Leaf</tissue>
    </source>
</reference>
<keyword evidence="3" id="KW-1185">Reference proteome</keyword>
<comment type="caution">
    <text evidence="2">The sequence shown here is derived from an EMBL/GenBank/DDBJ whole genome shotgun (WGS) entry which is preliminary data.</text>
</comment>
<proteinExistence type="predicted"/>
<gene>
    <name evidence="2" type="ORF">E2562_023886</name>
</gene>
<feature type="region of interest" description="Disordered" evidence="1">
    <location>
        <begin position="62"/>
        <end position="105"/>
    </location>
</feature>
<feature type="compositionally biased region" description="Low complexity" evidence="1">
    <location>
        <begin position="82"/>
        <end position="98"/>
    </location>
</feature>
<dbReference type="AlphaFoldDB" id="A0A6G1D6A1"/>
<sequence length="144" mass="15623">MPDSKETHTSCSRRPRARLGEVLHREKLSTRRSKACSQAGSFLDVDWLTPDDRSELHCYSRGAAPKAQAHSHAGSSTRGRLAGRSSGQALLASSSARSEWGRRSRRAECVPPFCELRGGVAHGDSTVAGKHTDGTEPGGQGWWR</sequence>